<dbReference type="EMBL" id="LRPC01000001">
    <property type="protein sequence ID" value="KYG78189.1"/>
    <property type="molecule type" value="Genomic_DNA"/>
</dbReference>
<evidence type="ECO:0000313" key="2">
    <source>
        <dbReference type="Proteomes" id="UP000075606"/>
    </source>
</evidence>
<dbReference type="Proteomes" id="UP000075606">
    <property type="component" value="Unassembled WGS sequence"/>
</dbReference>
<dbReference type="STRING" id="333140.AWW68_05330"/>
<gene>
    <name evidence="1" type="ORF">AWW68_05330</name>
</gene>
<protein>
    <submittedName>
        <fullName evidence="1">Uncharacterized protein</fullName>
    </submittedName>
</protein>
<organism evidence="1 2">
    <name type="scientific">Roseivirga spongicola</name>
    <dbReference type="NCBI Taxonomy" id="333140"/>
    <lineage>
        <taxon>Bacteria</taxon>
        <taxon>Pseudomonadati</taxon>
        <taxon>Bacteroidota</taxon>
        <taxon>Cytophagia</taxon>
        <taxon>Cytophagales</taxon>
        <taxon>Roseivirgaceae</taxon>
        <taxon>Roseivirga</taxon>
    </lineage>
</organism>
<name>A0A150XHJ6_9BACT</name>
<proteinExistence type="predicted"/>
<comment type="caution">
    <text evidence="1">The sequence shown here is derived from an EMBL/GenBank/DDBJ whole genome shotgun (WGS) entry which is preliminary data.</text>
</comment>
<reference evidence="1 2" key="1">
    <citation type="submission" date="2016-01" db="EMBL/GenBank/DDBJ databases">
        <title>Genome sequencing of Roseivirga spongicola UST030701-084.</title>
        <authorList>
            <person name="Selvaratnam C."/>
            <person name="Thevarajoo S."/>
            <person name="Goh K.M."/>
            <person name="Ee R."/>
            <person name="Chan K.-G."/>
            <person name="Chong C.S."/>
        </authorList>
    </citation>
    <scope>NUCLEOTIDE SEQUENCE [LARGE SCALE GENOMIC DNA]</scope>
    <source>
        <strain evidence="1 2">UST030701-084</strain>
    </source>
</reference>
<evidence type="ECO:0000313" key="1">
    <source>
        <dbReference type="EMBL" id="KYG78189.1"/>
    </source>
</evidence>
<dbReference type="AlphaFoldDB" id="A0A150XHJ6"/>
<keyword evidence="2" id="KW-1185">Reference proteome</keyword>
<accession>A0A150XHJ6</accession>
<sequence length="445" mass="52135">MSMDREKIIDFLNANYVSVFINHPILGKIDLWPLIRVQLYSQLIKNLENLSTSKDERKSTIFEKIVSIPSRLRSIAECFFIKKNERLLLGANSHRVDHEGSSFNRFFDPELTKNGLLLEYAGKRDVNYYSKTIELFEVLPIWSFFSGYNKYSIKEAELFKLRCLLDVVSKRFGCPFLNFESTILTSLRTIGKWENLFTFLLKKSRAQEVVALCYYSNPVFGAFLAASRIGVKKVDLQHGPQTSTHGAYGKWKYIFKNHNYLMPNEFWTWDESSAKTINDFTLNPEYHRSVVYGNDWIKYWKNKNSKMAIPNSLYLLSLQPLETPIPSDFLNFMAKTAGDGVFWWIRFHPRQTLLDYAFVKELLINHITNDESFFLDKGNEFPLPEILKNTSVHFTCFSGTALEAAEFNIPTYFLDSRACDLIVQRPKLFFWFRDFKIGWEKFEVE</sequence>